<evidence type="ECO:0000259" key="5">
    <source>
        <dbReference type="PROSITE" id="PS51935"/>
    </source>
</evidence>
<dbReference type="Pfam" id="PF00877">
    <property type="entry name" value="NLPC_P60"/>
    <property type="match status" value="1"/>
</dbReference>
<evidence type="ECO:0000256" key="4">
    <source>
        <dbReference type="ARBA" id="ARBA00022807"/>
    </source>
</evidence>
<keyword evidence="7" id="KW-1185">Reference proteome</keyword>
<dbReference type="InterPro" id="IPR038765">
    <property type="entry name" value="Papain-like_cys_pep_sf"/>
</dbReference>
<dbReference type="Gene3D" id="3.90.1720.10">
    <property type="entry name" value="endopeptidase domain like (from Nostoc punctiforme)"/>
    <property type="match status" value="1"/>
</dbReference>
<keyword evidence="2" id="KW-0645">Protease</keyword>
<comment type="caution">
    <text evidence="6">The sequence shown here is derived from an EMBL/GenBank/DDBJ whole genome shotgun (WGS) entry which is preliminary data.</text>
</comment>
<reference evidence="6 7" key="1">
    <citation type="submission" date="2023-06" db="EMBL/GenBank/DDBJ databases">
        <title>Cellulomonas sp. MW9 Whole genome sequence.</title>
        <authorList>
            <person name="Park S."/>
        </authorList>
    </citation>
    <scope>NUCLEOTIDE SEQUENCE [LARGE SCALE GENOMIC DNA]</scope>
    <source>
        <strain evidence="6 7">MW9</strain>
    </source>
</reference>
<proteinExistence type="inferred from homology"/>
<dbReference type="EMBL" id="JAUCGR010000001">
    <property type="protein sequence ID" value="MDM7830548.1"/>
    <property type="molecule type" value="Genomic_DNA"/>
</dbReference>
<sequence>MSIDPIAQVQARVQELRALLAGPSASAMPAGSVSGAATGATGAAASADFQAALAAASSQTSSGGSAIGTSAAGASPAALTSAPSTVSAVPSSTVSSAGSASDVTAQDLVATAKKYLGVPYVWGGESLAEGGLDCSGLVQRSLADLGITGVPRTAREQMHLGTAVPSMAAAKPGDLLVFHGGTHIGIYLGNGTMIDAPKPGKHVNIREVYAEPTAIRRILPQAGEVSQDASRGTDSSRLAWDLLSGAAA</sequence>
<dbReference type="InterPro" id="IPR051794">
    <property type="entry name" value="PG_Endopeptidase_C40"/>
</dbReference>
<evidence type="ECO:0000313" key="7">
    <source>
        <dbReference type="Proteomes" id="UP001321453"/>
    </source>
</evidence>
<feature type="domain" description="NlpC/P60" evidence="5">
    <location>
        <begin position="102"/>
        <end position="226"/>
    </location>
</feature>
<evidence type="ECO:0000313" key="6">
    <source>
        <dbReference type="EMBL" id="MDM7830548.1"/>
    </source>
</evidence>
<dbReference type="PANTHER" id="PTHR47359">
    <property type="entry name" value="PEPTIDOGLYCAN DL-ENDOPEPTIDASE CWLO"/>
    <property type="match status" value="1"/>
</dbReference>
<keyword evidence="3" id="KW-0378">Hydrolase</keyword>
<dbReference type="Proteomes" id="UP001321453">
    <property type="component" value="Unassembled WGS sequence"/>
</dbReference>
<dbReference type="SUPFAM" id="SSF54001">
    <property type="entry name" value="Cysteine proteinases"/>
    <property type="match status" value="1"/>
</dbReference>
<organism evidence="6 7">
    <name type="scientific">Cellulomonas edaphi</name>
    <dbReference type="NCBI Taxonomy" id="3053468"/>
    <lineage>
        <taxon>Bacteria</taxon>
        <taxon>Bacillati</taxon>
        <taxon>Actinomycetota</taxon>
        <taxon>Actinomycetes</taxon>
        <taxon>Micrococcales</taxon>
        <taxon>Cellulomonadaceae</taxon>
        <taxon>Cellulomonas</taxon>
    </lineage>
</organism>
<evidence type="ECO:0000256" key="3">
    <source>
        <dbReference type="ARBA" id="ARBA00022801"/>
    </source>
</evidence>
<comment type="similarity">
    <text evidence="1">Belongs to the peptidase C40 family.</text>
</comment>
<dbReference type="InterPro" id="IPR000064">
    <property type="entry name" value="NLP_P60_dom"/>
</dbReference>
<dbReference type="PANTHER" id="PTHR47359:SF3">
    <property type="entry name" value="NLP_P60 DOMAIN-CONTAINING PROTEIN-RELATED"/>
    <property type="match status" value="1"/>
</dbReference>
<dbReference type="RefSeq" id="WP_289445603.1">
    <property type="nucleotide sequence ID" value="NZ_JAUCGR010000001.1"/>
</dbReference>
<name>A0ABT7S4J0_9CELL</name>
<accession>A0ABT7S4J0</accession>
<dbReference type="PROSITE" id="PS51935">
    <property type="entry name" value="NLPC_P60"/>
    <property type="match status" value="1"/>
</dbReference>
<protein>
    <submittedName>
        <fullName evidence="6">C40 family peptidase</fullName>
    </submittedName>
</protein>
<keyword evidence="4" id="KW-0788">Thiol protease</keyword>
<evidence type="ECO:0000256" key="2">
    <source>
        <dbReference type="ARBA" id="ARBA00022670"/>
    </source>
</evidence>
<gene>
    <name evidence="6" type="ORF">QRT05_04325</name>
</gene>
<evidence type="ECO:0000256" key="1">
    <source>
        <dbReference type="ARBA" id="ARBA00007074"/>
    </source>
</evidence>